<reference evidence="2" key="1">
    <citation type="submission" date="2022-11" db="EMBL/GenBank/DDBJ databases">
        <authorList>
            <person name="Petersen C."/>
        </authorList>
    </citation>
    <scope>NUCLEOTIDE SEQUENCE</scope>
    <source>
        <strain evidence="2">IBT 26290</strain>
    </source>
</reference>
<evidence type="ECO:0000259" key="1">
    <source>
        <dbReference type="Pfam" id="PF04927"/>
    </source>
</evidence>
<gene>
    <name evidence="2" type="ORF">N7482_008988</name>
</gene>
<evidence type="ECO:0000313" key="2">
    <source>
        <dbReference type="EMBL" id="KAJ5157888.1"/>
    </source>
</evidence>
<dbReference type="InterPro" id="IPR007011">
    <property type="entry name" value="LEA_SMP_dom"/>
</dbReference>
<comment type="caution">
    <text evidence="2">The sequence shown here is derived from an EMBL/GenBank/DDBJ whole genome shotgun (WGS) entry which is preliminary data.</text>
</comment>
<name>A0A9W9LJ29_9EURO</name>
<feature type="domain" description="SMP" evidence="1">
    <location>
        <begin position="14"/>
        <end position="54"/>
    </location>
</feature>
<protein>
    <recommendedName>
        <fullName evidence="1">SMP domain-containing protein</fullName>
    </recommendedName>
</protein>
<evidence type="ECO:0000313" key="3">
    <source>
        <dbReference type="Proteomes" id="UP001149163"/>
    </source>
</evidence>
<dbReference type="Pfam" id="PF04927">
    <property type="entry name" value="SMP"/>
    <property type="match status" value="1"/>
</dbReference>
<dbReference type="GeneID" id="81430288"/>
<proteinExistence type="predicted"/>
<dbReference type="EMBL" id="JAPQKN010000006">
    <property type="protein sequence ID" value="KAJ5157888.1"/>
    <property type="molecule type" value="Genomic_DNA"/>
</dbReference>
<reference evidence="2" key="2">
    <citation type="journal article" date="2023" name="IMA Fungus">
        <title>Comparative genomic study of the Penicillium genus elucidates a diverse pangenome and 15 lateral gene transfer events.</title>
        <authorList>
            <person name="Petersen C."/>
            <person name="Sorensen T."/>
            <person name="Nielsen M.R."/>
            <person name="Sondergaard T.E."/>
            <person name="Sorensen J.L."/>
            <person name="Fitzpatrick D.A."/>
            <person name="Frisvad J.C."/>
            <person name="Nielsen K.L."/>
        </authorList>
    </citation>
    <scope>NUCLEOTIDE SEQUENCE</scope>
    <source>
        <strain evidence="2">IBT 26290</strain>
    </source>
</reference>
<keyword evidence="3" id="KW-1185">Reference proteome</keyword>
<dbReference type="AlphaFoldDB" id="A0A9W9LJ29"/>
<sequence>MDLDLPTVAELKQAAAAGQRITAEDVSAISQVENQLTGRGPVRGGPAATAQSIAMKQRNFDSKIDEVSRKPPSYITQDDARGILSTEGRAFNKPPGIGSVSAQVRSIANRNEYFNLPPVAADSPPFITKDDARAAQRAESLLYGGQIASEGMAAQMQSAADKIEHIRKTSL</sequence>
<dbReference type="RefSeq" id="XP_056540877.1">
    <property type="nucleotide sequence ID" value="XM_056691112.1"/>
</dbReference>
<dbReference type="Proteomes" id="UP001149163">
    <property type="component" value="Unassembled WGS sequence"/>
</dbReference>
<dbReference type="OrthoDB" id="2799468at2759"/>
<accession>A0A9W9LJ29</accession>
<organism evidence="2 3">
    <name type="scientific">Penicillium canariense</name>
    <dbReference type="NCBI Taxonomy" id="189055"/>
    <lineage>
        <taxon>Eukaryota</taxon>
        <taxon>Fungi</taxon>
        <taxon>Dikarya</taxon>
        <taxon>Ascomycota</taxon>
        <taxon>Pezizomycotina</taxon>
        <taxon>Eurotiomycetes</taxon>
        <taxon>Eurotiomycetidae</taxon>
        <taxon>Eurotiales</taxon>
        <taxon>Aspergillaceae</taxon>
        <taxon>Penicillium</taxon>
    </lineage>
</organism>